<feature type="transmembrane region" description="Helical" evidence="6">
    <location>
        <begin position="6"/>
        <end position="28"/>
    </location>
</feature>
<dbReference type="InterPro" id="IPR004853">
    <property type="entry name" value="Sugar_P_trans_dom"/>
</dbReference>
<name>A0A0M9G519_LEPPY</name>
<evidence type="ECO:0000259" key="7">
    <source>
        <dbReference type="Pfam" id="PF03151"/>
    </source>
</evidence>
<keyword evidence="9" id="KW-1185">Reference proteome</keyword>
<feature type="transmembrane region" description="Helical" evidence="6">
    <location>
        <begin position="129"/>
        <end position="146"/>
    </location>
</feature>
<feature type="region of interest" description="Disordered" evidence="5">
    <location>
        <begin position="336"/>
        <end position="358"/>
    </location>
</feature>
<dbReference type="RefSeq" id="XP_015660835.1">
    <property type="nucleotide sequence ID" value="XM_015800828.1"/>
</dbReference>
<sequence>MALRSLAVMEGIFSVLVYSSCSISMILLNKLIMNTYDMNYPNGILILQSGGAVAIISAAKAVKLVDYPAFSKDVARKWLPLTLMFVSMLLTSMLSLGTMSVAAQTVLKNLAVVLTALGDNFFYHKPQTPAVYSAFALMILGSYLGAKGDQWVTAKGLFWTFLNIIATASYTLYMRAVLGAVSSSIGRYGPVFYNNLLSLPFFLVMGFFEIAPFIDAIGKATVAGKVALTFSVLVSSAMTFGVFWCMELTSPTTLSVVGSLNKIPMTFLGMLIFNQFPQPIGYVGIAIAIGAGFLYTYLNILANRAKAAKDKEAAEHDKANGVTKNDIVIRVDGEEEGGKLHSHHSSSSTPNFQPSKEE</sequence>
<protein>
    <submittedName>
        <fullName evidence="8">Lipophosphoglycan biosynthetic protein (Lpg2) (LPG2)</fullName>
    </submittedName>
</protein>
<dbReference type="PANTHER" id="PTHR11132">
    <property type="entry name" value="SOLUTE CARRIER FAMILY 35"/>
    <property type="match status" value="1"/>
</dbReference>
<dbReference type="GO" id="GO:0016020">
    <property type="term" value="C:membrane"/>
    <property type="evidence" value="ECO:0007669"/>
    <property type="project" value="UniProtKB-SubCell"/>
</dbReference>
<evidence type="ECO:0000256" key="4">
    <source>
        <dbReference type="ARBA" id="ARBA00023136"/>
    </source>
</evidence>
<dbReference type="RefSeq" id="XP_015660836.1">
    <property type="nucleotide sequence ID" value="XM_015800829.1"/>
</dbReference>
<keyword evidence="4 6" id="KW-0472">Membrane</keyword>
<evidence type="ECO:0000256" key="5">
    <source>
        <dbReference type="SAM" id="MobiDB-lite"/>
    </source>
</evidence>
<proteinExistence type="predicted"/>
<dbReference type="InterPro" id="IPR050186">
    <property type="entry name" value="TPT_transporter"/>
</dbReference>
<keyword evidence="2 6" id="KW-0812">Transmembrane</keyword>
<organism evidence="8 9">
    <name type="scientific">Leptomonas pyrrhocoris</name>
    <name type="common">Firebug parasite</name>
    <dbReference type="NCBI Taxonomy" id="157538"/>
    <lineage>
        <taxon>Eukaryota</taxon>
        <taxon>Discoba</taxon>
        <taxon>Euglenozoa</taxon>
        <taxon>Kinetoplastea</taxon>
        <taxon>Metakinetoplastina</taxon>
        <taxon>Trypanosomatida</taxon>
        <taxon>Trypanosomatidae</taxon>
        <taxon>Leishmaniinae</taxon>
        <taxon>Leptomonas</taxon>
    </lineage>
</organism>
<dbReference type="EMBL" id="LGTL01000005">
    <property type="protein sequence ID" value="KPA82397.1"/>
    <property type="molecule type" value="Genomic_DNA"/>
</dbReference>
<evidence type="ECO:0000313" key="9">
    <source>
        <dbReference type="Proteomes" id="UP000037923"/>
    </source>
</evidence>
<feature type="transmembrane region" description="Helical" evidence="6">
    <location>
        <begin position="40"/>
        <end position="58"/>
    </location>
</feature>
<dbReference type="AlphaFoldDB" id="A0A0M9G519"/>
<comment type="caution">
    <text evidence="8">The sequence shown here is derived from an EMBL/GenBank/DDBJ whole genome shotgun (WGS) entry which is preliminary data.</text>
</comment>
<feature type="transmembrane region" description="Helical" evidence="6">
    <location>
        <begin position="226"/>
        <end position="244"/>
    </location>
</feature>
<evidence type="ECO:0000313" key="8">
    <source>
        <dbReference type="EMBL" id="KPA82397.1"/>
    </source>
</evidence>
<dbReference type="VEuPathDB" id="TriTrypDB:LpyrH10_05_3330"/>
<dbReference type="OrthoDB" id="417037at2759"/>
<feature type="domain" description="Sugar phosphate transporter" evidence="7">
    <location>
        <begin position="20"/>
        <end position="295"/>
    </location>
</feature>
<feature type="compositionally biased region" description="Polar residues" evidence="5">
    <location>
        <begin position="349"/>
        <end position="358"/>
    </location>
</feature>
<dbReference type="NCBIfam" id="TIGR00803">
    <property type="entry name" value="nst"/>
    <property type="match status" value="1"/>
</dbReference>
<dbReference type="GeneID" id="26903764"/>
<evidence type="ECO:0000256" key="6">
    <source>
        <dbReference type="SAM" id="Phobius"/>
    </source>
</evidence>
<reference evidence="8 9" key="1">
    <citation type="submission" date="2015-07" db="EMBL/GenBank/DDBJ databases">
        <title>High-quality genome of monoxenous trypanosomatid Leptomonas pyrrhocoris.</title>
        <authorList>
            <person name="Flegontov P."/>
            <person name="Butenko A."/>
            <person name="Firsov S."/>
            <person name="Vlcek C."/>
            <person name="Logacheva M.D."/>
            <person name="Field M."/>
            <person name="Filatov D."/>
            <person name="Flegontova O."/>
            <person name="Gerasimov E."/>
            <person name="Jackson A.P."/>
            <person name="Kelly S."/>
            <person name="Opperdoes F."/>
            <person name="O'Reilly A."/>
            <person name="Votypka J."/>
            <person name="Yurchenko V."/>
            <person name="Lukes J."/>
        </authorList>
    </citation>
    <scope>NUCLEOTIDE SEQUENCE [LARGE SCALE GENOMIC DNA]</scope>
    <source>
        <strain evidence="8">H10</strain>
    </source>
</reference>
<feature type="transmembrane region" description="Helical" evidence="6">
    <location>
        <begin position="280"/>
        <end position="302"/>
    </location>
</feature>
<feature type="transmembrane region" description="Helical" evidence="6">
    <location>
        <begin position="158"/>
        <end position="176"/>
    </location>
</feature>
<evidence type="ECO:0000256" key="1">
    <source>
        <dbReference type="ARBA" id="ARBA00004141"/>
    </source>
</evidence>
<gene>
    <name evidence="8" type="ORF">ABB37_03473</name>
</gene>
<accession>A0A0M9G519</accession>
<dbReference type="Pfam" id="PF03151">
    <property type="entry name" value="TPT"/>
    <property type="match status" value="1"/>
</dbReference>
<feature type="transmembrane region" description="Helical" evidence="6">
    <location>
        <begin position="196"/>
        <end position="214"/>
    </location>
</feature>
<evidence type="ECO:0000256" key="3">
    <source>
        <dbReference type="ARBA" id="ARBA00022989"/>
    </source>
</evidence>
<dbReference type="OMA" id="VWMLINC"/>
<comment type="subcellular location">
    <subcellularLocation>
        <location evidence="1">Membrane</location>
        <topology evidence="1">Multi-pass membrane protein</topology>
    </subcellularLocation>
</comment>
<feature type="transmembrane region" description="Helical" evidence="6">
    <location>
        <begin position="78"/>
        <end position="99"/>
    </location>
</feature>
<dbReference type="EMBL" id="LGTL01000005">
    <property type="protein sequence ID" value="KPA82396.1"/>
    <property type="molecule type" value="Genomic_DNA"/>
</dbReference>
<evidence type="ECO:0000256" key="2">
    <source>
        <dbReference type="ARBA" id="ARBA00022692"/>
    </source>
</evidence>
<dbReference type="Proteomes" id="UP000037923">
    <property type="component" value="Unassembled WGS sequence"/>
</dbReference>
<keyword evidence="3 6" id="KW-1133">Transmembrane helix</keyword>